<feature type="domain" description="Poly-beta-hydroxybutyrate polymerase N-terminal" evidence="6">
    <location>
        <begin position="100"/>
        <end position="270"/>
    </location>
</feature>
<evidence type="ECO:0000313" key="7">
    <source>
        <dbReference type="EMBL" id="CAF0761480.1"/>
    </source>
</evidence>
<dbReference type="AlphaFoldDB" id="A0A813Q3L6"/>
<proteinExistence type="predicted"/>
<sequence>MVNNKPVDQIINNIKQISDKYQEIILYLMQGKGNIMPPSLIDTDKNRIIMTSISEQMLKNPEKVWQLNVEYIAKLQSLITNSLDKFIGKASAPLFSPNNKDRRFKDLAWENSAYFDFIKQFYLMSSEWLEKNITQYDLSPELKKHLEFITRQFINAFSPTNFAFGNPLVFNEILKTGGQNLVQGLENLLTDIRNSDEILNINTTDKNAFLLGQNIAASKGKIILQNKLMQLICYEPKQQVYSTPLLIISPFINKYYILDLSNHNSLVAFLTANNFQVFMISWVNPDHLLSDVNFEDYLKLGILASCEYLLQLGYQNINGIGYCIGGTLLAAAIAYLKANNLNYINSISLITTILDFKNPGELGIFINEPAISIIEQEMYSKGYLDGRYLSNSFSLLRANDLVWSFFVNNYLLGKAPMPFDLLYWNSDPTNLPATMHSYYLRNMYLNNLLKEPNGLTLLGTSIDLSKIDCNSFFLAAKDDHIAPWQSVYEGVKLLNGQKTFCLTSSGHVAGVINPPLNSKYYYKTHDDLTVASESWFINSIDHQGSWWTYWLTWLQNNSGTQLPSIDYNNLIAIEEAPGSYVKKRII</sequence>
<evidence type="ECO:0000313" key="9">
    <source>
        <dbReference type="EMBL" id="CAF1297641.1"/>
    </source>
</evidence>
<comment type="caution">
    <text evidence="7">The sequence shown here is derived from an EMBL/GenBank/DDBJ whole genome shotgun (WGS) entry which is preliminary data.</text>
</comment>
<evidence type="ECO:0000256" key="2">
    <source>
        <dbReference type="ARBA" id="ARBA00022490"/>
    </source>
</evidence>
<keyword evidence="2" id="KW-0963">Cytoplasm</keyword>
<dbReference type="SUPFAM" id="SSF53474">
    <property type="entry name" value="alpha/beta-Hydrolases"/>
    <property type="match status" value="1"/>
</dbReference>
<evidence type="ECO:0000313" key="8">
    <source>
        <dbReference type="EMBL" id="CAF0761547.1"/>
    </source>
</evidence>
<evidence type="ECO:0000313" key="13">
    <source>
        <dbReference type="Proteomes" id="UP000663829"/>
    </source>
</evidence>
<dbReference type="EMBL" id="CAJNOQ010000129">
    <property type="protein sequence ID" value="CAF0761547.1"/>
    <property type="molecule type" value="Genomic_DNA"/>
</dbReference>
<dbReference type="EMBL" id="CAJNOQ010000129">
    <property type="protein sequence ID" value="CAF0761480.1"/>
    <property type="molecule type" value="Genomic_DNA"/>
</dbReference>
<dbReference type="OrthoDB" id="10055378at2759"/>
<evidence type="ECO:0000313" key="12">
    <source>
        <dbReference type="EMBL" id="CAF4103136.1"/>
    </source>
</evidence>
<dbReference type="EMBL" id="CAJOBA010040905">
    <property type="protein sequence ID" value="CAF4103136.1"/>
    <property type="molecule type" value="Genomic_DNA"/>
</dbReference>
<organism evidence="7 13">
    <name type="scientific">Didymodactylos carnosus</name>
    <dbReference type="NCBI Taxonomy" id="1234261"/>
    <lineage>
        <taxon>Eukaryota</taxon>
        <taxon>Metazoa</taxon>
        <taxon>Spiralia</taxon>
        <taxon>Gnathifera</taxon>
        <taxon>Rotifera</taxon>
        <taxon>Eurotatoria</taxon>
        <taxon>Bdelloidea</taxon>
        <taxon>Philodinida</taxon>
        <taxon>Philodinidae</taxon>
        <taxon>Didymodactylos</taxon>
    </lineage>
</organism>
<dbReference type="EMBL" id="CAJNOK010019327">
    <property type="protein sequence ID" value="CAF1297641.1"/>
    <property type="molecule type" value="Genomic_DNA"/>
</dbReference>
<dbReference type="Proteomes" id="UP000681722">
    <property type="component" value="Unassembled WGS sequence"/>
</dbReference>
<dbReference type="EMBL" id="CAJOBC010000129">
    <property type="protein sequence ID" value="CAF3542474.1"/>
    <property type="molecule type" value="Genomic_DNA"/>
</dbReference>
<dbReference type="Gene3D" id="3.40.50.1820">
    <property type="entry name" value="alpha/beta hydrolase"/>
    <property type="match status" value="1"/>
</dbReference>
<dbReference type="GO" id="GO:0016746">
    <property type="term" value="F:acyltransferase activity"/>
    <property type="evidence" value="ECO:0007669"/>
    <property type="project" value="UniProtKB-KW"/>
</dbReference>
<dbReference type="InterPro" id="IPR051321">
    <property type="entry name" value="PHA/PHB_synthase"/>
</dbReference>
<evidence type="ECO:0000256" key="1">
    <source>
        <dbReference type="ARBA" id="ARBA00004496"/>
    </source>
</evidence>
<dbReference type="InterPro" id="IPR010963">
    <property type="entry name" value="PHA_synth_I"/>
</dbReference>
<keyword evidence="3" id="KW-0808">Transferase</keyword>
<dbReference type="PANTHER" id="PTHR36837:SF5">
    <property type="entry name" value="POLY-3-HYDROXYBUTYRATE SYNTHASE"/>
    <property type="match status" value="1"/>
</dbReference>
<dbReference type="Pfam" id="PF00561">
    <property type="entry name" value="Abhydrolase_1"/>
    <property type="match status" value="1"/>
</dbReference>
<dbReference type="EMBL" id="CAJOBC010000129">
    <property type="protein sequence ID" value="CAF3542405.1"/>
    <property type="molecule type" value="Genomic_DNA"/>
</dbReference>
<evidence type="ECO:0000259" key="5">
    <source>
        <dbReference type="Pfam" id="PF00561"/>
    </source>
</evidence>
<keyword evidence="4" id="KW-0012">Acyltransferase</keyword>
<accession>A0A813Q3L6</accession>
<dbReference type="PANTHER" id="PTHR36837">
    <property type="entry name" value="POLY(3-HYDROXYALKANOATE) POLYMERASE SUBUNIT PHAC"/>
    <property type="match status" value="1"/>
</dbReference>
<comment type="subcellular location">
    <subcellularLocation>
        <location evidence="1">Cytoplasm</location>
    </subcellularLocation>
</comment>
<dbReference type="GO" id="GO:0005737">
    <property type="term" value="C:cytoplasm"/>
    <property type="evidence" value="ECO:0007669"/>
    <property type="project" value="UniProtKB-SubCell"/>
</dbReference>
<evidence type="ECO:0000313" key="11">
    <source>
        <dbReference type="EMBL" id="CAF3542474.1"/>
    </source>
</evidence>
<gene>
    <name evidence="7" type="ORF">GPM918_LOCUS1410</name>
    <name evidence="8" type="ORF">GPM918_LOCUS1414</name>
    <name evidence="9" type="ORF">OVA965_LOCUS28378</name>
    <name evidence="10" type="ORF">SRO942_LOCUS1410</name>
    <name evidence="11" type="ORF">SRO942_LOCUS1414</name>
    <name evidence="12" type="ORF">TMI583_LOCUS29132</name>
</gene>
<dbReference type="Pfam" id="PF07167">
    <property type="entry name" value="PhaC_N"/>
    <property type="match status" value="1"/>
</dbReference>
<evidence type="ECO:0000313" key="10">
    <source>
        <dbReference type="EMBL" id="CAF3542405.1"/>
    </source>
</evidence>
<dbReference type="GO" id="GO:0042619">
    <property type="term" value="P:poly-hydroxybutyrate biosynthetic process"/>
    <property type="evidence" value="ECO:0007669"/>
    <property type="project" value="InterPro"/>
</dbReference>
<evidence type="ECO:0000256" key="3">
    <source>
        <dbReference type="ARBA" id="ARBA00022679"/>
    </source>
</evidence>
<dbReference type="Proteomes" id="UP000682733">
    <property type="component" value="Unassembled WGS sequence"/>
</dbReference>
<evidence type="ECO:0000256" key="4">
    <source>
        <dbReference type="ARBA" id="ARBA00023315"/>
    </source>
</evidence>
<dbReference type="Proteomes" id="UP000663829">
    <property type="component" value="Unassembled WGS sequence"/>
</dbReference>
<evidence type="ECO:0000259" key="6">
    <source>
        <dbReference type="Pfam" id="PF07167"/>
    </source>
</evidence>
<dbReference type="InterPro" id="IPR029058">
    <property type="entry name" value="AB_hydrolase_fold"/>
</dbReference>
<dbReference type="InterPro" id="IPR010941">
    <property type="entry name" value="PhaC_N"/>
</dbReference>
<protein>
    <submittedName>
        <fullName evidence="7">Uncharacterized protein</fullName>
    </submittedName>
</protein>
<feature type="domain" description="AB hydrolase-1" evidence="5">
    <location>
        <begin position="309"/>
        <end position="509"/>
    </location>
</feature>
<keyword evidence="13" id="KW-1185">Reference proteome</keyword>
<dbReference type="InterPro" id="IPR000073">
    <property type="entry name" value="AB_hydrolase_1"/>
</dbReference>
<reference evidence="7" key="1">
    <citation type="submission" date="2021-02" db="EMBL/GenBank/DDBJ databases">
        <authorList>
            <person name="Nowell W R."/>
        </authorList>
    </citation>
    <scope>NUCLEOTIDE SEQUENCE</scope>
</reference>
<dbReference type="Proteomes" id="UP000677228">
    <property type="component" value="Unassembled WGS sequence"/>
</dbReference>
<dbReference type="NCBIfam" id="TIGR01838">
    <property type="entry name" value="PHA_synth_I"/>
    <property type="match status" value="1"/>
</dbReference>
<name>A0A813Q3L6_9BILA</name>